<dbReference type="PANTHER" id="PTHR47738:SF2">
    <property type="entry name" value="PTS SYSTEM FRUCTOSE-LIKE EIIA COMPONENT"/>
    <property type="match status" value="1"/>
</dbReference>
<dbReference type="Gene3D" id="3.40.930.10">
    <property type="entry name" value="Mannitol-specific EII, Chain A"/>
    <property type="match status" value="1"/>
</dbReference>
<keyword evidence="2" id="KW-0813">Transport</keyword>
<gene>
    <name evidence="8" type="ORF">MNBD_NITROSPINAE02-1249</name>
</gene>
<keyword evidence="4" id="KW-0762">Sugar transport</keyword>
<name>A0A3B1CBP8_9ZZZZ</name>
<reference evidence="8" key="1">
    <citation type="submission" date="2018-06" db="EMBL/GenBank/DDBJ databases">
        <authorList>
            <person name="Zhirakovskaya E."/>
        </authorList>
    </citation>
    <scope>NUCLEOTIDE SEQUENCE</scope>
</reference>
<keyword evidence="5" id="KW-0808">Transferase</keyword>
<dbReference type="PANTHER" id="PTHR47738">
    <property type="entry name" value="PTS SYSTEM FRUCTOSE-LIKE EIIA COMPONENT-RELATED"/>
    <property type="match status" value="1"/>
</dbReference>
<evidence type="ECO:0000256" key="6">
    <source>
        <dbReference type="ARBA" id="ARBA00022683"/>
    </source>
</evidence>
<evidence type="ECO:0000313" key="8">
    <source>
        <dbReference type="EMBL" id="VAX20200.1"/>
    </source>
</evidence>
<evidence type="ECO:0000256" key="2">
    <source>
        <dbReference type="ARBA" id="ARBA00022448"/>
    </source>
</evidence>
<protein>
    <submittedName>
        <fullName evidence="8">PTS IIA-like nitrogen-regulatory protein PtsN</fullName>
    </submittedName>
</protein>
<evidence type="ECO:0000256" key="4">
    <source>
        <dbReference type="ARBA" id="ARBA00022597"/>
    </source>
</evidence>
<keyword evidence="6" id="KW-0598">Phosphotransferase system</keyword>
<evidence type="ECO:0000256" key="3">
    <source>
        <dbReference type="ARBA" id="ARBA00022553"/>
    </source>
</evidence>
<dbReference type="GO" id="GO:0009401">
    <property type="term" value="P:phosphoenolpyruvate-dependent sugar phosphotransferase system"/>
    <property type="evidence" value="ECO:0007669"/>
    <property type="project" value="UniProtKB-KW"/>
</dbReference>
<dbReference type="GO" id="GO:0005737">
    <property type="term" value="C:cytoplasm"/>
    <property type="evidence" value="ECO:0007669"/>
    <property type="project" value="UniProtKB-SubCell"/>
</dbReference>
<dbReference type="FunFam" id="3.40.930.10:FF:000009">
    <property type="entry name" value="PTS system, fructose specific IIABC component"/>
    <property type="match status" value="1"/>
</dbReference>
<dbReference type="AlphaFoldDB" id="A0A3B1CBP8"/>
<dbReference type="NCBIfam" id="TIGR00848">
    <property type="entry name" value="fruA"/>
    <property type="match status" value="1"/>
</dbReference>
<dbReference type="GO" id="GO:0016020">
    <property type="term" value="C:membrane"/>
    <property type="evidence" value="ECO:0007669"/>
    <property type="project" value="InterPro"/>
</dbReference>
<evidence type="ECO:0000256" key="1">
    <source>
        <dbReference type="ARBA" id="ARBA00004496"/>
    </source>
</evidence>
<dbReference type="PROSITE" id="PS00372">
    <property type="entry name" value="PTS_EIIA_TYPE_2_HIS"/>
    <property type="match status" value="1"/>
</dbReference>
<dbReference type="EMBL" id="UOGE01000052">
    <property type="protein sequence ID" value="VAX20200.1"/>
    <property type="molecule type" value="Genomic_DNA"/>
</dbReference>
<dbReference type="InterPro" id="IPR004715">
    <property type="entry name" value="PTS_IIA_fruc"/>
</dbReference>
<dbReference type="GO" id="GO:0008982">
    <property type="term" value="F:protein-N(PI)-phosphohistidine-sugar phosphotransferase activity"/>
    <property type="evidence" value="ECO:0007669"/>
    <property type="project" value="InterPro"/>
</dbReference>
<evidence type="ECO:0000256" key="5">
    <source>
        <dbReference type="ARBA" id="ARBA00022679"/>
    </source>
</evidence>
<dbReference type="CDD" id="cd00211">
    <property type="entry name" value="PTS_IIA_fru"/>
    <property type="match status" value="1"/>
</dbReference>
<feature type="domain" description="PTS EIIA type-2" evidence="7">
    <location>
        <begin position="5"/>
        <end position="149"/>
    </location>
</feature>
<sequence length="154" mass="16695">MKIVDFLRKESCVASLSSLVKEDVLKELCDLLSKNGDVDDGEAIFDAVIKREQLGSTGIGEHVAIPHAKSPGVKNLVAAFGLSKEGVDYVSVDDKPVRIIFLLVASDNATGAHLKALARISRLLKKQDFRKKLENVSSSEDIYSIIAQEDEALG</sequence>
<comment type="subcellular location">
    <subcellularLocation>
        <location evidence="1">Cytoplasm</location>
    </subcellularLocation>
</comment>
<accession>A0A3B1CBP8</accession>
<dbReference type="SUPFAM" id="SSF55804">
    <property type="entry name" value="Phoshotransferase/anion transport protein"/>
    <property type="match status" value="1"/>
</dbReference>
<dbReference type="PROSITE" id="PS51094">
    <property type="entry name" value="PTS_EIIA_TYPE_2"/>
    <property type="match status" value="1"/>
</dbReference>
<organism evidence="8">
    <name type="scientific">hydrothermal vent metagenome</name>
    <dbReference type="NCBI Taxonomy" id="652676"/>
    <lineage>
        <taxon>unclassified sequences</taxon>
        <taxon>metagenomes</taxon>
        <taxon>ecological metagenomes</taxon>
    </lineage>
</organism>
<proteinExistence type="predicted"/>
<dbReference type="Pfam" id="PF00359">
    <property type="entry name" value="PTS_EIIA_2"/>
    <property type="match status" value="1"/>
</dbReference>
<dbReference type="InterPro" id="IPR051541">
    <property type="entry name" value="PTS_SugarTrans_NitroReg"/>
</dbReference>
<dbReference type="InterPro" id="IPR016152">
    <property type="entry name" value="PTrfase/Anion_transptr"/>
</dbReference>
<evidence type="ECO:0000259" key="7">
    <source>
        <dbReference type="PROSITE" id="PS51094"/>
    </source>
</evidence>
<keyword evidence="3" id="KW-0597">Phosphoprotein</keyword>
<dbReference type="InterPro" id="IPR002178">
    <property type="entry name" value="PTS_EIIA_type-2_dom"/>
</dbReference>